<evidence type="ECO:0000256" key="5">
    <source>
        <dbReference type="ARBA" id="ARBA00022949"/>
    </source>
</evidence>
<evidence type="ECO:0000256" key="8">
    <source>
        <dbReference type="RuleBase" id="RU060637"/>
    </source>
</evidence>
<keyword evidence="7 8" id="KW-0472">Membrane</keyword>
<organism evidence="9 10">
    <name type="scientific">Engystomops pustulosus</name>
    <name type="common">Tungara frog</name>
    <name type="synonym">Physalaemus pustulosus</name>
    <dbReference type="NCBI Taxonomy" id="76066"/>
    <lineage>
        <taxon>Eukaryota</taxon>
        <taxon>Metazoa</taxon>
        <taxon>Chordata</taxon>
        <taxon>Craniata</taxon>
        <taxon>Vertebrata</taxon>
        <taxon>Euteleostomi</taxon>
        <taxon>Amphibia</taxon>
        <taxon>Batrachia</taxon>
        <taxon>Anura</taxon>
        <taxon>Neobatrachia</taxon>
        <taxon>Hyloidea</taxon>
        <taxon>Leptodactylidae</taxon>
        <taxon>Leiuperinae</taxon>
        <taxon>Engystomops</taxon>
    </lineage>
</organism>
<dbReference type="InterPro" id="IPR017974">
    <property type="entry name" value="Claudin_CS"/>
</dbReference>
<evidence type="ECO:0000256" key="2">
    <source>
        <dbReference type="ARBA" id="ARBA00022427"/>
    </source>
</evidence>
<comment type="similarity">
    <text evidence="1 8">Belongs to the claudin family.</text>
</comment>
<dbReference type="PROSITE" id="PS01346">
    <property type="entry name" value="CLAUDIN"/>
    <property type="match status" value="1"/>
</dbReference>
<evidence type="ECO:0000256" key="1">
    <source>
        <dbReference type="ARBA" id="ARBA00008295"/>
    </source>
</evidence>
<dbReference type="EMBL" id="WNYA01000002">
    <property type="protein sequence ID" value="KAG8590910.1"/>
    <property type="molecule type" value="Genomic_DNA"/>
</dbReference>
<keyword evidence="5 8" id="KW-0965">Cell junction</keyword>
<protein>
    <recommendedName>
        <fullName evidence="8">Claudin</fullName>
    </recommendedName>
</protein>
<evidence type="ECO:0000256" key="6">
    <source>
        <dbReference type="ARBA" id="ARBA00022989"/>
    </source>
</evidence>
<dbReference type="Gene3D" id="1.20.140.150">
    <property type="match status" value="1"/>
</dbReference>
<dbReference type="InterPro" id="IPR006187">
    <property type="entry name" value="Claudin"/>
</dbReference>
<gene>
    <name evidence="9" type="ORF">GDO81_006964</name>
</gene>
<keyword evidence="4 8" id="KW-0812">Transmembrane</keyword>
<evidence type="ECO:0000256" key="7">
    <source>
        <dbReference type="ARBA" id="ARBA00023136"/>
    </source>
</evidence>
<dbReference type="GO" id="GO:0005923">
    <property type="term" value="C:bicellular tight junction"/>
    <property type="evidence" value="ECO:0007669"/>
    <property type="project" value="UniProtKB-SubCell"/>
</dbReference>
<proteinExistence type="inferred from homology"/>
<dbReference type="GO" id="GO:0005198">
    <property type="term" value="F:structural molecule activity"/>
    <property type="evidence" value="ECO:0007669"/>
    <property type="project" value="InterPro"/>
</dbReference>
<reference evidence="9" key="1">
    <citation type="thesis" date="2020" institute="ProQuest LLC" country="789 East Eisenhower Parkway, Ann Arbor, MI, USA">
        <title>Comparative Genomics and Chromosome Evolution.</title>
        <authorList>
            <person name="Mudd A.B."/>
        </authorList>
    </citation>
    <scope>NUCLEOTIDE SEQUENCE</scope>
    <source>
        <strain evidence="9">237g6f4</strain>
        <tissue evidence="9">Blood</tissue>
    </source>
</reference>
<keyword evidence="3 8" id="KW-1003">Cell membrane</keyword>
<keyword evidence="2 8" id="KW-0796">Tight junction</keyword>
<comment type="subcellular location">
    <subcellularLocation>
        <location evidence="8">Cell junction</location>
        <location evidence="8">Tight junction</location>
    </subcellularLocation>
    <subcellularLocation>
        <location evidence="8">Cell membrane</location>
        <topology evidence="8">Multi-pass membrane protein</topology>
    </subcellularLocation>
</comment>
<keyword evidence="10" id="KW-1185">Reference proteome</keyword>
<accession>A0AAV7D1U9</accession>
<dbReference type="AlphaFoldDB" id="A0AAV7D1U9"/>
<evidence type="ECO:0000256" key="3">
    <source>
        <dbReference type="ARBA" id="ARBA00022475"/>
    </source>
</evidence>
<sequence length="236" mass="26825">MAWFLVQIIGIICGGVGMVLTWIITIMPQWRVSILAENNGINGRIDGYWISRWDGLWSTCVNQARLSMQCNSYESQVSLTMDLKAGRILLSFAITMTFLAFIFSVVSFLWSRCQENSKVTRHCMRLTAGILYILSTVLISIPVIWTSSNIITKAYDSNVCRGALRIEMGEALFLAWPTIVFILIAGIILCCRCTCRQACVCQEDKCDYKPPQDREMVCMTSLPEERPNCNRRSEYI</sequence>
<dbReference type="Pfam" id="PF00822">
    <property type="entry name" value="PMP22_Claudin"/>
    <property type="match status" value="1"/>
</dbReference>
<dbReference type="PANTHER" id="PTHR12002">
    <property type="entry name" value="CLAUDIN"/>
    <property type="match status" value="1"/>
</dbReference>
<evidence type="ECO:0000256" key="4">
    <source>
        <dbReference type="ARBA" id="ARBA00022692"/>
    </source>
</evidence>
<comment type="caution">
    <text evidence="9">The sequence shown here is derived from an EMBL/GenBank/DDBJ whole genome shotgun (WGS) entry which is preliminary data.</text>
</comment>
<feature type="transmembrane region" description="Helical" evidence="8">
    <location>
        <begin position="88"/>
        <end position="110"/>
    </location>
</feature>
<feature type="transmembrane region" description="Helical" evidence="8">
    <location>
        <begin position="171"/>
        <end position="189"/>
    </location>
</feature>
<dbReference type="PRINTS" id="PR01077">
    <property type="entry name" value="CLAUDIN"/>
</dbReference>
<name>A0AAV7D1U9_ENGPU</name>
<comment type="function">
    <text evidence="8">Claudins function as major constituents of the tight junction complexes that regulate the permeability of epithelia.</text>
</comment>
<dbReference type="GO" id="GO:0005886">
    <property type="term" value="C:plasma membrane"/>
    <property type="evidence" value="ECO:0007669"/>
    <property type="project" value="UniProtKB-SubCell"/>
</dbReference>
<feature type="transmembrane region" description="Helical" evidence="8">
    <location>
        <begin position="130"/>
        <end position="151"/>
    </location>
</feature>
<evidence type="ECO:0000313" key="10">
    <source>
        <dbReference type="Proteomes" id="UP000824782"/>
    </source>
</evidence>
<dbReference type="InterPro" id="IPR004031">
    <property type="entry name" value="PMP22/EMP/MP20/Claudin"/>
</dbReference>
<evidence type="ECO:0000313" key="9">
    <source>
        <dbReference type="EMBL" id="KAG8590910.1"/>
    </source>
</evidence>
<feature type="transmembrane region" description="Helical" evidence="8">
    <location>
        <begin position="6"/>
        <end position="27"/>
    </location>
</feature>
<dbReference type="Proteomes" id="UP000824782">
    <property type="component" value="Unassembled WGS sequence"/>
</dbReference>
<keyword evidence="6 8" id="KW-1133">Transmembrane helix</keyword>